<feature type="active site" description="Proton acceptor" evidence="6">
    <location>
        <position position="56"/>
    </location>
</feature>
<dbReference type="InterPro" id="IPR011009">
    <property type="entry name" value="Kinase-like_dom_sf"/>
</dbReference>
<keyword evidence="1" id="KW-0723">Serine/threonine-protein kinase</keyword>
<dbReference type="PROSITE" id="PS50011">
    <property type="entry name" value="PROTEIN_KINASE_DOM"/>
    <property type="match status" value="1"/>
</dbReference>
<dbReference type="GO" id="GO:0004674">
    <property type="term" value="F:protein serine/threonine kinase activity"/>
    <property type="evidence" value="ECO:0007669"/>
    <property type="project" value="UniProtKB-KW"/>
</dbReference>
<evidence type="ECO:0000313" key="10">
    <source>
        <dbReference type="EMBL" id="KAG0247120.1"/>
    </source>
</evidence>
<accession>A0A9P6PK96</accession>
<feature type="cross-link" description="Glycyl lysine isopeptide (Lys-Gly) (interchain with G-Cter in SUMO2)" evidence="8">
    <location>
        <position position="58"/>
    </location>
</feature>
<evidence type="ECO:0000256" key="5">
    <source>
        <dbReference type="ARBA" id="ARBA00022840"/>
    </source>
</evidence>
<evidence type="ECO:0000256" key="3">
    <source>
        <dbReference type="ARBA" id="ARBA00022741"/>
    </source>
</evidence>
<protein>
    <recommendedName>
        <fullName evidence="9">Protein kinase domain-containing protein</fullName>
    </recommendedName>
</protein>
<evidence type="ECO:0000256" key="7">
    <source>
        <dbReference type="PIRSR" id="PIRSR630616-2"/>
    </source>
</evidence>
<dbReference type="OrthoDB" id="2449011at2759"/>
<dbReference type="EMBL" id="JAAAJB010001961">
    <property type="protein sequence ID" value="KAG0247120.1"/>
    <property type="molecule type" value="Genomic_DNA"/>
</dbReference>
<dbReference type="AlphaFoldDB" id="A0A9P6PK96"/>
<sequence length="160" mass="17553">MEKVTLVMEYCSGGTLLDLSNSLGQNILSDAAVARLLLPVARGLAHLHSVGVAHRDLKMENILLDARSTPKIADFGLATCERRCHDLAGTAFAMPPELVNRPSDSPAYDPCKSDIWALGIVFWELKFGRTPWKKASYKAQDFQDFLSSPNSFLASEPGME</sequence>
<evidence type="ECO:0000256" key="8">
    <source>
        <dbReference type="PIRSR" id="PIRSR630616-3"/>
    </source>
</evidence>
<gene>
    <name evidence="10" type="ORF">DFQ27_002534</name>
</gene>
<dbReference type="InterPro" id="IPR000719">
    <property type="entry name" value="Prot_kinase_dom"/>
</dbReference>
<keyword evidence="5 7" id="KW-0067">ATP-binding</keyword>
<evidence type="ECO:0000259" key="9">
    <source>
        <dbReference type="PROSITE" id="PS50011"/>
    </source>
</evidence>
<keyword evidence="3 7" id="KW-0547">Nucleotide-binding</keyword>
<dbReference type="InterPro" id="IPR030616">
    <property type="entry name" value="Aur-like"/>
</dbReference>
<keyword evidence="2" id="KW-0808">Transferase</keyword>
<evidence type="ECO:0000256" key="2">
    <source>
        <dbReference type="ARBA" id="ARBA00022679"/>
    </source>
</evidence>
<dbReference type="GO" id="GO:0005524">
    <property type="term" value="F:ATP binding"/>
    <property type="evidence" value="ECO:0007669"/>
    <property type="project" value="UniProtKB-KW"/>
</dbReference>
<dbReference type="Proteomes" id="UP000807716">
    <property type="component" value="Unassembled WGS sequence"/>
</dbReference>
<keyword evidence="11" id="KW-1185">Reference proteome</keyword>
<feature type="non-terminal residue" evidence="10">
    <location>
        <position position="160"/>
    </location>
</feature>
<evidence type="ECO:0000313" key="11">
    <source>
        <dbReference type="Proteomes" id="UP000807716"/>
    </source>
</evidence>
<dbReference type="SUPFAM" id="SSF56112">
    <property type="entry name" value="Protein kinase-like (PK-like)"/>
    <property type="match status" value="1"/>
</dbReference>
<evidence type="ECO:0000256" key="1">
    <source>
        <dbReference type="ARBA" id="ARBA00022527"/>
    </source>
</evidence>
<proteinExistence type="predicted"/>
<organism evidence="10 11">
    <name type="scientific">Actinomortierella ambigua</name>
    <dbReference type="NCBI Taxonomy" id="1343610"/>
    <lineage>
        <taxon>Eukaryota</taxon>
        <taxon>Fungi</taxon>
        <taxon>Fungi incertae sedis</taxon>
        <taxon>Mucoromycota</taxon>
        <taxon>Mortierellomycotina</taxon>
        <taxon>Mortierellomycetes</taxon>
        <taxon>Mortierellales</taxon>
        <taxon>Mortierellaceae</taxon>
        <taxon>Actinomortierella</taxon>
    </lineage>
</organism>
<dbReference type="SMART" id="SM00220">
    <property type="entry name" value="S_TKc"/>
    <property type="match status" value="1"/>
</dbReference>
<dbReference type="Pfam" id="PF00069">
    <property type="entry name" value="Pkinase"/>
    <property type="match status" value="1"/>
</dbReference>
<dbReference type="InterPro" id="IPR008271">
    <property type="entry name" value="Ser/Thr_kinase_AS"/>
</dbReference>
<feature type="domain" description="Protein kinase" evidence="9">
    <location>
        <begin position="1"/>
        <end position="160"/>
    </location>
</feature>
<evidence type="ECO:0000256" key="4">
    <source>
        <dbReference type="ARBA" id="ARBA00022777"/>
    </source>
</evidence>
<name>A0A9P6PK96_9FUNG</name>
<comment type="caution">
    <text evidence="10">The sequence shown here is derived from an EMBL/GenBank/DDBJ whole genome shotgun (WGS) entry which is preliminary data.</text>
</comment>
<feature type="binding site" evidence="7">
    <location>
        <begin position="60"/>
        <end position="61"/>
    </location>
    <ligand>
        <name>ATP</name>
        <dbReference type="ChEBI" id="CHEBI:30616"/>
    </ligand>
</feature>
<evidence type="ECO:0000256" key="6">
    <source>
        <dbReference type="PIRSR" id="PIRSR630616-1"/>
    </source>
</evidence>
<feature type="binding site" evidence="7">
    <location>
        <position position="74"/>
    </location>
    <ligand>
        <name>ATP</name>
        <dbReference type="ChEBI" id="CHEBI:30616"/>
    </ligand>
</feature>
<dbReference type="Gene3D" id="1.10.510.10">
    <property type="entry name" value="Transferase(Phosphotransferase) domain 1"/>
    <property type="match status" value="1"/>
</dbReference>
<dbReference type="PANTHER" id="PTHR24350">
    <property type="entry name" value="SERINE/THREONINE-PROTEIN KINASE IAL-RELATED"/>
    <property type="match status" value="1"/>
</dbReference>
<dbReference type="PROSITE" id="PS00108">
    <property type="entry name" value="PROTEIN_KINASE_ST"/>
    <property type="match status" value="1"/>
</dbReference>
<keyword evidence="4" id="KW-0418">Kinase</keyword>
<reference evidence="10" key="1">
    <citation type="journal article" date="2020" name="Fungal Divers.">
        <title>Resolving the Mortierellaceae phylogeny through synthesis of multi-gene phylogenetics and phylogenomics.</title>
        <authorList>
            <person name="Vandepol N."/>
            <person name="Liber J."/>
            <person name="Desiro A."/>
            <person name="Na H."/>
            <person name="Kennedy M."/>
            <person name="Barry K."/>
            <person name="Grigoriev I.V."/>
            <person name="Miller A.N."/>
            <person name="O'Donnell K."/>
            <person name="Stajich J.E."/>
            <person name="Bonito G."/>
        </authorList>
    </citation>
    <scope>NUCLEOTIDE SEQUENCE</scope>
    <source>
        <strain evidence="10">BC1065</strain>
    </source>
</reference>